<sequence length="772" mass="88278">MVKRADANHPRPFLRTRESRYQQAPPNPVEEQDHASLDPHYVDHKPAVLPRQQFAPDFSAGQSSGSTYSYSSNPQTDSPSYGHQNNIPGHGHGPYNHGRPGGTAAQYQPYYQPYHPHPYYQHPYYQQPYYQFSNLPSQYWPAQRPPSPLRTQPPPPPPPPPPAPPSPPLDREKLALKEELKAMKEFTERAKDADTLKQMEKKVRKEVEEKLQRQMRLAKEAEERAKEEIEKIRTEAEITTREKILAERHAEAERERLETQQATRFEREVRLKIERERVAEEQAREDRARQAEELEIQMREKMLQSMDALTSMARGKMVPGTGVEKESSSRVLDKETNDETVINKTKVKTQVEERFSNCGANEYQKGETEVKEQETYRQSSDTRDVLEQQTSTPETASQKSHYHHFGLRGINSPTGKQHFSTRKGPESRASPENPSNASMDSGATHLFYKMPAAHGDQVPPPVPDVSSMGDGDDWKSSSSGGNRPSSYMPRRSRRAYSAYGDYPMDEEQHFYPGYQYQSYQDNYRHQNHYQEHHPHQESRREYHPYPEHQSHQEYPHEDYAYPASNPNPIQMDELVEHVIDEVFSRLRVVPAPHWDHQKTQPSPHIESFPRLKNVSSASASDIQLAHSEAATLQSQLYQSTHETSISDENVSDAKLSIEGGVLLKKSNLPDGPETSKSPAPMHVDVAAVTTVAACHDEDEFHTPTDNGELTMQAYFECSTEDTDENQDMAVVQPGFKSDERPAFWRRPTLKCQSCGYLTILCKCSYVSDDTED</sequence>
<evidence type="ECO:0000313" key="4">
    <source>
        <dbReference type="Proteomes" id="UP000236546"/>
    </source>
</evidence>
<feature type="region of interest" description="Disordered" evidence="2">
    <location>
        <begin position="528"/>
        <end position="551"/>
    </location>
</feature>
<feature type="compositionally biased region" description="Basic and acidic residues" evidence="2">
    <location>
        <begin position="364"/>
        <end position="386"/>
    </location>
</feature>
<feature type="region of interest" description="Disordered" evidence="2">
    <location>
        <begin position="1"/>
        <end position="109"/>
    </location>
</feature>
<feature type="compositionally biased region" description="Polar residues" evidence="2">
    <location>
        <begin position="73"/>
        <end position="87"/>
    </location>
</feature>
<evidence type="ECO:0000256" key="2">
    <source>
        <dbReference type="SAM" id="MobiDB-lite"/>
    </source>
</evidence>
<feature type="compositionally biased region" description="Low complexity" evidence="2">
    <location>
        <begin position="476"/>
        <end position="492"/>
    </location>
</feature>
<organism evidence="3 4">
    <name type="scientific">Trichoderma gamsii</name>
    <dbReference type="NCBI Taxonomy" id="398673"/>
    <lineage>
        <taxon>Eukaryota</taxon>
        <taxon>Fungi</taxon>
        <taxon>Dikarya</taxon>
        <taxon>Ascomycota</taxon>
        <taxon>Pezizomycotina</taxon>
        <taxon>Sordariomycetes</taxon>
        <taxon>Hypocreomycetidae</taxon>
        <taxon>Hypocreales</taxon>
        <taxon>Hypocreaceae</taxon>
        <taxon>Trichoderma</taxon>
    </lineage>
</organism>
<feature type="compositionally biased region" description="Basic and acidic residues" evidence="2">
    <location>
        <begin position="323"/>
        <end position="337"/>
    </location>
</feature>
<feature type="compositionally biased region" description="Polar residues" evidence="2">
    <location>
        <begin position="387"/>
        <end position="399"/>
    </location>
</feature>
<gene>
    <name evidence="3" type="ORF">TGAMA5MH_05060</name>
</gene>
<protein>
    <submittedName>
        <fullName evidence="3">Uncharacterized protein</fullName>
    </submittedName>
</protein>
<dbReference type="AlphaFoldDB" id="A0A2K0TCA1"/>
<name>A0A2K0TCA1_9HYPO</name>
<feature type="compositionally biased region" description="Low complexity" evidence="2">
    <location>
        <begin position="59"/>
        <end position="72"/>
    </location>
</feature>
<feature type="coiled-coil region" evidence="1">
    <location>
        <begin position="271"/>
        <end position="300"/>
    </location>
</feature>
<proteinExistence type="predicted"/>
<dbReference type="EMBL" id="MTYH01000049">
    <property type="protein sequence ID" value="PNP43127.1"/>
    <property type="molecule type" value="Genomic_DNA"/>
</dbReference>
<feature type="region of interest" description="Disordered" evidence="2">
    <location>
        <begin position="314"/>
        <end position="492"/>
    </location>
</feature>
<feature type="compositionally biased region" description="Basic and acidic residues" evidence="2">
    <location>
        <begin position="1"/>
        <end position="20"/>
    </location>
</feature>
<keyword evidence="1" id="KW-0175">Coiled coil</keyword>
<feature type="compositionally biased region" description="Basic and acidic residues" evidence="2">
    <location>
        <begin position="31"/>
        <end position="46"/>
    </location>
</feature>
<reference evidence="3 4" key="1">
    <citation type="submission" date="2017-02" db="EMBL/GenBank/DDBJ databases">
        <title>Genomes of Trichoderma spp. with biocontrol activity.</title>
        <authorList>
            <person name="Gardiner D."/>
            <person name="Kazan K."/>
            <person name="Vos C."/>
            <person name="Harvey P."/>
        </authorList>
    </citation>
    <scope>NUCLEOTIDE SEQUENCE [LARGE SCALE GENOMIC DNA]</scope>
    <source>
        <strain evidence="3 4">A5MH</strain>
    </source>
</reference>
<feature type="region of interest" description="Disordered" evidence="2">
    <location>
        <begin position="136"/>
        <end position="171"/>
    </location>
</feature>
<feature type="compositionally biased region" description="Polar residues" evidence="2">
    <location>
        <begin position="430"/>
        <end position="441"/>
    </location>
</feature>
<evidence type="ECO:0000256" key="1">
    <source>
        <dbReference type="SAM" id="Coils"/>
    </source>
</evidence>
<dbReference type="Proteomes" id="UP000236546">
    <property type="component" value="Unassembled WGS sequence"/>
</dbReference>
<comment type="caution">
    <text evidence="3">The sequence shown here is derived from an EMBL/GenBank/DDBJ whole genome shotgun (WGS) entry which is preliminary data.</text>
</comment>
<feature type="compositionally biased region" description="Pro residues" evidence="2">
    <location>
        <begin position="143"/>
        <end position="168"/>
    </location>
</feature>
<evidence type="ECO:0000313" key="3">
    <source>
        <dbReference type="EMBL" id="PNP43127.1"/>
    </source>
</evidence>
<accession>A0A2K0TCA1</accession>